<reference evidence="1" key="1">
    <citation type="journal article" date="2012" name="J. Bacteriol.">
        <title>Genome sequences of type strains of seven species of the marine bacterium Pseudoalteromonas.</title>
        <authorList>
            <person name="Xie B.B."/>
            <person name="Shu Y.L."/>
            <person name="Qin Q.L."/>
            <person name="Rong J.C."/>
            <person name="Zhang X.Y."/>
            <person name="Chen X.L."/>
            <person name="Shi M."/>
            <person name="He H.L."/>
            <person name="Zhou B.C."/>
            <person name="Zhang Y.Z."/>
        </authorList>
    </citation>
    <scope>NUCLEOTIDE SEQUENCE</scope>
    <source>
        <strain evidence="1">DSM 8771</strain>
    </source>
</reference>
<organism evidence="1 2">
    <name type="scientific">Pseudoalteromonas citrea</name>
    <dbReference type="NCBI Taxonomy" id="43655"/>
    <lineage>
        <taxon>Bacteria</taxon>
        <taxon>Pseudomonadati</taxon>
        <taxon>Pseudomonadota</taxon>
        <taxon>Gammaproteobacteria</taxon>
        <taxon>Alteromonadales</taxon>
        <taxon>Pseudoalteromonadaceae</taxon>
        <taxon>Pseudoalteromonas</taxon>
    </lineage>
</organism>
<comment type="caution">
    <text evidence="1">The sequence shown here is derived from an EMBL/GenBank/DDBJ whole genome shotgun (WGS) entry which is preliminary data.</text>
</comment>
<dbReference type="RefSeq" id="WP_010362746.1">
    <property type="nucleotide sequence ID" value="NZ_AHBZ03000015.1"/>
</dbReference>
<evidence type="ECO:0000313" key="2">
    <source>
        <dbReference type="Proteomes" id="UP000016487"/>
    </source>
</evidence>
<name>A0AAD4AJL8_9GAMM</name>
<reference evidence="1" key="2">
    <citation type="submission" date="2015-03" db="EMBL/GenBank/DDBJ databases">
        <title>Genome sequence of Pseudoalteromonas citrea.</title>
        <authorList>
            <person name="Xie B.-B."/>
            <person name="Rong J.-C."/>
            <person name="Qin Q.-L."/>
            <person name="Zhang Y.-Z."/>
        </authorList>
    </citation>
    <scope>NUCLEOTIDE SEQUENCE</scope>
    <source>
        <strain evidence="1">DSM 8771</strain>
    </source>
</reference>
<dbReference type="PROSITE" id="PS51257">
    <property type="entry name" value="PROKAR_LIPOPROTEIN"/>
    <property type="match status" value="1"/>
</dbReference>
<evidence type="ECO:0008006" key="3">
    <source>
        <dbReference type="Google" id="ProtNLM"/>
    </source>
</evidence>
<dbReference type="AlphaFoldDB" id="A0AAD4AJL8"/>
<dbReference type="SUPFAM" id="SSF53850">
    <property type="entry name" value="Periplasmic binding protein-like II"/>
    <property type="match status" value="1"/>
</dbReference>
<accession>A0AAD4AJL8</accession>
<proteinExistence type="predicted"/>
<dbReference type="EMBL" id="AHBZ03000015">
    <property type="protein sequence ID" value="KAF7772302.1"/>
    <property type="molecule type" value="Genomic_DNA"/>
</dbReference>
<evidence type="ECO:0000313" key="1">
    <source>
        <dbReference type="EMBL" id="KAF7772302.1"/>
    </source>
</evidence>
<protein>
    <recommendedName>
        <fullName evidence="3">Solute-binding protein family 3/N-terminal domain-containing protein</fullName>
    </recommendedName>
</protein>
<dbReference type="Proteomes" id="UP000016487">
    <property type="component" value="Unassembled WGS sequence"/>
</dbReference>
<gene>
    <name evidence="1" type="ORF">PCIT_a2351</name>
</gene>
<dbReference type="Gene3D" id="3.40.190.10">
    <property type="entry name" value="Periplasmic binding protein-like II"/>
    <property type="match status" value="2"/>
</dbReference>
<sequence length="239" mass="27133">MLKLVAQTALLIGMSCIAFSVLGKDLMRLATHEAYPYHYIENDRVKGTVVRQIKCAFNRLETPYRAEFSDWVDVELRLRTGKLDAIFAVAESEARSEFGEVSVPVAAKHLYWYFAGNKIDIKTTNPLYQRYKVAAEFGSDEWLALKRAEYNVKMKPRSATALVKLLISHEVDAILLDEHEFEHEISLLRLQDTAFSRTEYGTIDLGVLFSKAFLNDKPTFLDAFNTAVSNCIVPNNGKQ</sequence>